<dbReference type="OrthoDB" id="2593732at2759"/>
<dbReference type="GO" id="GO:0000981">
    <property type="term" value="F:DNA-binding transcription factor activity, RNA polymerase II-specific"/>
    <property type="evidence" value="ECO:0007669"/>
    <property type="project" value="InterPro"/>
</dbReference>
<evidence type="ECO:0000256" key="3">
    <source>
        <dbReference type="ARBA" id="ARBA00023015"/>
    </source>
</evidence>
<dbReference type="STRING" id="1450535.A0A317WW90"/>
<keyword evidence="3" id="KW-0805">Transcription regulation</keyword>
<accession>A0A317WW90</accession>
<name>A0A317WW90_9EURO</name>
<dbReference type="PANTHER" id="PTHR36206">
    <property type="entry name" value="ASPERCRYPTIN BIOSYNTHESIS CLUSTER-SPECIFIC TRANSCRIPTION REGULATOR ATNN-RELATED"/>
    <property type="match status" value="1"/>
</dbReference>
<evidence type="ECO:0000256" key="1">
    <source>
        <dbReference type="ARBA" id="ARBA00022723"/>
    </source>
</evidence>
<proteinExistence type="predicted"/>
<evidence type="ECO:0000313" key="8">
    <source>
        <dbReference type="EMBL" id="PWY88570.1"/>
    </source>
</evidence>
<dbReference type="InterPro" id="IPR052360">
    <property type="entry name" value="Transcr_Regulatory_Proteins"/>
</dbReference>
<dbReference type="RefSeq" id="XP_025467932.1">
    <property type="nucleotide sequence ID" value="XM_025613836.1"/>
</dbReference>
<evidence type="ECO:0000256" key="6">
    <source>
        <dbReference type="ARBA" id="ARBA00023242"/>
    </source>
</evidence>
<dbReference type="InterPro" id="IPR036864">
    <property type="entry name" value="Zn2-C6_fun-type_DNA-bd_sf"/>
</dbReference>
<evidence type="ECO:0000313" key="9">
    <source>
        <dbReference type="Proteomes" id="UP000246702"/>
    </source>
</evidence>
<keyword evidence="4" id="KW-0238">DNA-binding</keyword>
<keyword evidence="2" id="KW-0862">Zinc</keyword>
<sequence>MQVREIWLCAVDKQTDVSRKRRVKCDETRPNCERCSSTGRKCDGYGSSPRSFDRAHPQLPLLSLTRLNHAATEREVRSLQFFYEKTVPSLAGYCGSEFWGRLVMQVSQHEIPVWHALVALGALHENFEKMPGFGLVRAGYDTFALQEYLKAIRALLGPADSLLPASSNYAAPPGGLTVDVCLISCILFVCFEILSSHYIAALSHIQSGMNILGEVSYDPSTGSYHHPVLRPSTVSALEMGNLRRIFIRLRSQTRTGMDQPLMDAVPSEGIFPLEVPECFSSLAEARDLFEYYSYVFRHEYGKMGGMEATSPELGAAFIQTCISLFQKWSGALDQFEKIRGPSLTTKEHIGLKILQMHRCRQAVAFQYHMSGTTDLSGWDMYNPMFQEIVSLAASVVELSGEDGPPSTPQPNPSSQGRYKPSFTLDMGIIDPLYDVATLCRDPLIRRKAVDVLRSATRQEGIFNSYVCAVAAERVISLEEGVALDTSMESHGGFSASPILGHRPRYISRCSEVPDNARLLYAYPKLDVVHGRGFLKVERGEGMEMDIPLPAMAAMLDAEN</sequence>
<reference evidence="8 9" key="1">
    <citation type="submission" date="2016-12" db="EMBL/GenBank/DDBJ databases">
        <title>The genomes of Aspergillus section Nigri reveals drivers in fungal speciation.</title>
        <authorList>
            <consortium name="DOE Joint Genome Institute"/>
            <person name="Vesth T.C."/>
            <person name="Nybo J."/>
            <person name="Theobald S."/>
            <person name="Brandl J."/>
            <person name="Frisvad J.C."/>
            <person name="Nielsen K.F."/>
            <person name="Lyhne E.K."/>
            <person name="Kogle M.E."/>
            <person name="Kuo A."/>
            <person name="Riley R."/>
            <person name="Clum A."/>
            <person name="Nolan M."/>
            <person name="Lipzen A."/>
            <person name="Salamov A."/>
            <person name="Henrissat B."/>
            <person name="Wiebenga A."/>
            <person name="De Vries R.P."/>
            <person name="Grigoriev I.V."/>
            <person name="Mortensen U.H."/>
            <person name="Andersen M.R."/>
            <person name="Baker S.E."/>
        </authorList>
    </citation>
    <scope>NUCLEOTIDE SEQUENCE [LARGE SCALE GENOMIC DNA]</scope>
    <source>
        <strain evidence="8 9">CBS 115572</strain>
    </source>
</reference>
<gene>
    <name evidence="8" type="ORF">BO94DRAFT_556022</name>
</gene>
<feature type="domain" description="Zn(2)-C6 fungal-type" evidence="7">
    <location>
        <begin position="19"/>
        <end position="46"/>
    </location>
</feature>
<dbReference type="Pfam" id="PF00172">
    <property type="entry name" value="Zn_clus"/>
    <property type="match status" value="1"/>
</dbReference>
<protein>
    <recommendedName>
        <fullName evidence="7">Zn(2)-C6 fungal-type domain-containing protein</fullName>
    </recommendedName>
</protein>
<evidence type="ECO:0000256" key="2">
    <source>
        <dbReference type="ARBA" id="ARBA00022833"/>
    </source>
</evidence>
<keyword evidence="9" id="KW-1185">Reference proteome</keyword>
<dbReference type="InterPro" id="IPR001138">
    <property type="entry name" value="Zn2Cys6_DnaBD"/>
</dbReference>
<dbReference type="CDD" id="cd00067">
    <property type="entry name" value="GAL4"/>
    <property type="match status" value="1"/>
</dbReference>
<dbReference type="GO" id="GO:0008270">
    <property type="term" value="F:zinc ion binding"/>
    <property type="evidence" value="ECO:0007669"/>
    <property type="project" value="InterPro"/>
</dbReference>
<evidence type="ECO:0000256" key="4">
    <source>
        <dbReference type="ARBA" id="ARBA00023125"/>
    </source>
</evidence>
<comment type="caution">
    <text evidence="8">The sequence shown here is derived from an EMBL/GenBank/DDBJ whole genome shotgun (WGS) entry which is preliminary data.</text>
</comment>
<dbReference type="Gene3D" id="4.10.240.10">
    <property type="entry name" value="Zn(2)-C6 fungal-type DNA-binding domain"/>
    <property type="match status" value="1"/>
</dbReference>
<dbReference type="PANTHER" id="PTHR36206:SF12">
    <property type="entry name" value="ASPERCRYPTIN BIOSYNTHESIS CLUSTER-SPECIFIC TRANSCRIPTION REGULATOR ATNN-RELATED"/>
    <property type="match status" value="1"/>
</dbReference>
<organism evidence="8 9">
    <name type="scientific">Aspergillus sclerotioniger CBS 115572</name>
    <dbReference type="NCBI Taxonomy" id="1450535"/>
    <lineage>
        <taxon>Eukaryota</taxon>
        <taxon>Fungi</taxon>
        <taxon>Dikarya</taxon>
        <taxon>Ascomycota</taxon>
        <taxon>Pezizomycotina</taxon>
        <taxon>Eurotiomycetes</taxon>
        <taxon>Eurotiomycetidae</taxon>
        <taxon>Eurotiales</taxon>
        <taxon>Aspergillaceae</taxon>
        <taxon>Aspergillus</taxon>
        <taxon>Aspergillus subgen. Circumdati</taxon>
    </lineage>
</organism>
<dbReference type="AlphaFoldDB" id="A0A317WW90"/>
<dbReference type="GO" id="GO:0003677">
    <property type="term" value="F:DNA binding"/>
    <property type="evidence" value="ECO:0007669"/>
    <property type="project" value="UniProtKB-KW"/>
</dbReference>
<keyword evidence="5" id="KW-0804">Transcription</keyword>
<evidence type="ECO:0000259" key="7">
    <source>
        <dbReference type="Pfam" id="PF00172"/>
    </source>
</evidence>
<dbReference type="SUPFAM" id="SSF57701">
    <property type="entry name" value="Zn2/Cys6 DNA-binding domain"/>
    <property type="match status" value="1"/>
</dbReference>
<dbReference type="Proteomes" id="UP000246702">
    <property type="component" value="Unassembled WGS sequence"/>
</dbReference>
<keyword evidence="1" id="KW-0479">Metal-binding</keyword>
<dbReference type="EMBL" id="MSFK01000012">
    <property type="protein sequence ID" value="PWY88570.1"/>
    <property type="molecule type" value="Genomic_DNA"/>
</dbReference>
<evidence type="ECO:0000256" key="5">
    <source>
        <dbReference type="ARBA" id="ARBA00023163"/>
    </source>
</evidence>
<dbReference type="GeneID" id="37115979"/>
<dbReference type="GO" id="GO:0009893">
    <property type="term" value="P:positive regulation of metabolic process"/>
    <property type="evidence" value="ECO:0007669"/>
    <property type="project" value="UniProtKB-ARBA"/>
</dbReference>
<keyword evidence="6" id="KW-0539">Nucleus</keyword>